<accession>A0AAU6U7W1</accession>
<name>A0AAU6U7W1_UNCXX</name>
<proteinExistence type="predicted"/>
<evidence type="ECO:0000313" key="2">
    <source>
        <dbReference type="EMBL" id="XAG70041.1"/>
    </source>
</evidence>
<organism evidence="2">
    <name type="scientific">bacterium 19CA06SA08-2</name>
    <dbReference type="NCBI Taxonomy" id="2920658"/>
    <lineage>
        <taxon>Bacteria</taxon>
    </lineage>
</organism>
<gene>
    <name evidence="2" type="ORF">MRM75_03325</name>
</gene>
<dbReference type="Pfam" id="PF12961">
    <property type="entry name" value="DUF3850"/>
    <property type="match status" value="1"/>
</dbReference>
<dbReference type="AlphaFoldDB" id="A0AAU6U7W1"/>
<dbReference type="EMBL" id="CP095353">
    <property type="protein sequence ID" value="XAG70041.1"/>
    <property type="molecule type" value="Genomic_DNA"/>
</dbReference>
<dbReference type="SUPFAM" id="SSF88697">
    <property type="entry name" value="PUA domain-like"/>
    <property type="match status" value="1"/>
</dbReference>
<sequence>MHHELKIMTAYFPRVLDSSKPFEIRYNDRNFQEGDTVTLNEWDGERYTSRSAKRRITFVTDYAQKPGFVVFGMKPAHETDEDSLERPYTIYFMAGWRETKTGGQEFSWMTKAYPDSVSAPEVMDDMRDSLIPSRSDYPVVVTAFNEVKSYPAMQEDPT</sequence>
<feature type="domain" description="DUF3850" evidence="1">
    <location>
        <begin position="3"/>
        <end position="72"/>
    </location>
</feature>
<evidence type="ECO:0000259" key="1">
    <source>
        <dbReference type="Pfam" id="PF12961"/>
    </source>
</evidence>
<dbReference type="InterPro" id="IPR015947">
    <property type="entry name" value="PUA-like_sf"/>
</dbReference>
<protein>
    <submittedName>
        <fullName evidence="2">DUF3850 domain-containing protein</fullName>
    </submittedName>
</protein>
<dbReference type="Gene3D" id="2.30.130.30">
    <property type="entry name" value="Hypothetical protein"/>
    <property type="match status" value="1"/>
</dbReference>
<dbReference type="InterPro" id="IPR039440">
    <property type="entry name" value="DUF3850"/>
</dbReference>
<reference evidence="2" key="1">
    <citation type="submission" date="2022-03" db="EMBL/GenBank/DDBJ databases">
        <title>Sea Food Isolates.</title>
        <authorList>
            <person name="Li c."/>
        </authorList>
    </citation>
    <scope>NUCLEOTIDE SEQUENCE</scope>
    <source>
        <strain evidence="2">19CA06SA08-2</strain>
    </source>
</reference>